<keyword evidence="3" id="KW-1185">Reference proteome</keyword>
<gene>
    <name evidence="2" type="ORF">RSE6_10893</name>
</gene>
<feature type="compositionally biased region" description="Polar residues" evidence="1">
    <location>
        <begin position="22"/>
        <end position="36"/>
    </location>
</feature>
<organism evidence="2 3">
    <name type="scientific">Rhynchosporium secalis</name>
    <name type="common">Barley scald fungus</name>
    <dbReference type="NCBI Taxonomy" id="38038"/>
    <lineage>
        <taxon>Eukaryota</taxon>
        <taxon>Fungi</taxon>
        <taxon>Dikarya</taxon>
        <taxon>Ascomycota</taxon>
        <taxon>Pezizomycotina</taxon>
        <taxon>Leotiomycetes</taxon>
        <taxon>Helotiales</taxon>
        <taxon>Ploettnerulaceae</taxon>
        <taxon>Rhynchosporium</taxon>
    </lineage>
</organism>
<sequence>MNLFSKPQTQIRGQDVSKSHFRTTAGNHSLEGSNLTHLPKRNMLSEPSSPHFTFTNLLPLPARTPKKSHTFP</sequence>
<evidence type="ECO:0000256" key="1">
    <source>
        <dbReference type="SAM" id="MobiDB-lite"/>
    </source>
</evidence>
<feature type="compositionally biased region" description="Polar residues" evidence="1">
    <location>
        <begin position="1"/>
        <end position="12"/>
    </location>
</feature>
<accession>A0A1E1MLM9</accession>
<dbReference type="EMBL" id="FJVC01000399">
    <property type="protein sequence ID" value="CZT49982.1"/>
    <property type="molecule type" value="Genomic_DNA"/>
</dbReference>
<protein>
    <submittedName>
        <fullName evidence="2">Uncharacterized protein</fullName>
    </submittedName>
</protein>
<feature type="region of interest" description="Disordered" evidence="1">
    <location>
        <begin position="1"/>
        <end position="48"/>
    </location>
</feature>
<evidence type="ECO:0000313" key="2">
    <source>
        <dbReference type="EMBL" id="CZT49982.1"/>
    </source>
</evidence>
<evidence type="ECO:0000313" key="3">
    <source>
        <dbReference type="Proteomes" id="UP000177625"/>
    </source>
</evidence>
<reference evidence="3" key="1">
    <citation type="submission" date="2016-03" db="EMBL/GenBank/DDBJ databases">
        <authorList>
            <person name="Guldener U."/>
        </authorList>
    </citation>
    <scope>NUCLEOTIDE SEQUENCE [LARGE SCALE GENOMIC DNA]</scope>
</reference>
<dbReference type="Proteomes" id="UP000177625">
    <property type="component" value="Unassembled WGS sequence"/>
</dbReference>
<name>A0A1E1MLM9_RHYSE</name>
<dbReference type="AlphaFoldDB" id="A0A1E1MLM9"/>
<proteinExistence type="predicted"/>